<evidence type="ECO:0000256" key="1">
    <source>
        <dbReference type="ARBA" id="ARBA00004418"/>
    </source>
</evidence>
<dbReference type="InterPro" id="IPR031680">
    <property type="entry name" value="Hepar_II_III_N"/>
</dbReference>
<dbReference type="GO" id="GO:0016829">
    <property type="term" value="F:lyase activity"/>
    <property type="evidence" value="ECO:0007669"/>
    <property type="project" value="UniProtKB-KW"/>
</dbReference>
<feature type="domain" description="Heparinase II/III-like C-terminal" evidence="5">
    <location>
        <begin position="595"/>
        <end position="687"/>
    </location>
</feature>
<evidence type="ECO:0000259" key="6">
    <source>
        <dbReference type="Pfam" id="PF16889"/>
    </source>
</evidence>
<dbReference type="AlphaFoldDB" id="B8HUJ4"/>
<dbReference type="Gene3D" id="1.50.10.100">
    <property type="entry name" value="Chondroitin AC/alginate lyase"/>
    <property type="match status" value="1"/>
</dbReference>
<keyword evidence="4" id="KW-0456">Lyase</keyword>
<keyword evidence="2" id="KW-0732">Signal</keyword>
<dbReference type="Pfam" id="PF16889">
    <property type="entry name" value="Hepar_II_III_N"/>
    <property type="match status" value="1"/>
</dbReference>
<reference evidence="7" key="1">
    <citation type="submission" date="2009-01" db="EMBL/GenBank/DDBJ databases">
        <title>Complete sequence of chromosome Cyanothece sp. PCC 7425.</title>
        <authorList>
            <consortium name="US DOE Joint Genome Institute"/>
            <person name="Lucas S."/>
            <person name="Copeland A."/>
            <person name="Lapidus A."/>
            <person name="Glavina del Rio T."/>
            <person name="Dalin E."/>
            <person name="Tice H."/>
            <person name="Bruce D."/>
            <person name="Goodwin L."/>
            <person name="Pitluck S."/>
            <person name="Sims D."/>
            <person name="Meineke L."/>
            <person name="Brettin T."/>
            <person name="Detter J.C."/>
            <person name="Han C."/>
            <person name="Larimer F."/>
            <person name="Land M."/>
            <person name="Hauser L."/>
            <person name="Kyrpides N."/>
            <person name="Ovchinnikova G."/>
            <person name="Liberton M."/>
            <person name="Stoeckel J."/>
            <person name="Banerjee A."/>
            <person name="Singh A."/>
            <person name="Page L."/>
            <person name="Sato H."/>
            <person name="Zhao L."/>
            <person name="Sherman L."/>
            <person name="Pakrasi H."/>
            <person name="Richardson P."/>
        </authorList>
    </citation>
    <scope>NUCLEOTIDE SEQUENCE</scope>
    <source>
        <strain evidence="7">PCC 7425</strain>
    </source>
</reference>
<proteinExistence type="predicted"/>
<gene>
    <name evidence="7" type="ordered locus">Cyan7425_3879</name>
</gene>
<keyword evidence="3" id="KW-0574">Periplasm</keyword>
<evidence type="ECO:0000256" key="3">
    <source>
        <dbReference type="ARBA" id="ARBA00022764"/>
    </source>
</evidence>
<dbReference type="GO" id="GO:0042597">
    <property type="term" value="C:periplasmic space"/>
    <property type="evidence" value="ECO:0007669"/>
    <property type="project" value="UniProtKB-SubCell"/>
</dbReference>
<name>B8HUJ4_CYAP4</name>
<dbReference type="STRING" id="395961.Cyan7425_3879"/>
<accession>B8HUJ4</accession>
<evidence type="ECO:0000259" key="5">
    <source>
        <dbReference type="Pfam" id="PF07940"/>
    </source>
</evidence>
<protein>
    <submittedName>
        <fullName evidence="7">Heparinase II/III family protein</fullName>
    </submittedName>
</protein>
<evidence type="ECO:0000313" key="7">
    <source>
        <dbReference type="EMBL" id="ACL46196.1"/>
    </source>
</evidence>
<comment type="subcellular location">
    <subcellularLocation>
        <location evidence="1">Periplasm</location>
    </subcellularLocation>
</comment>
<dbReference type="PANTHER" id="PTHR39210">
    <property type="entry name" value="HEPARIN-SULFATE LYASE"/>
    <property type="match status" value="1"/>
</dbReference>
<evidence type="ECO:0000256" key="4">
    <source>
        <dbReference type="ARBA" id="ARBA00023239"/>
    </source>
</evidence>
<dbReference type="Gene3D" id="2.70.98.70">
    <property type="match status" value="1"/>
</dbReference>
<dbReference type="KEGG" id="cyn:Cyan7425_3879"/>
<dbReference type="HOGENOM" id="CLU_022012_2_0_3"/>
<feature type="domain" description="Heparin-sulfate lyase N-terminal" evidence="6">
    <location>
        <begin position="170"/>
        <end position="364"/>
    </location>
</feature>
<dbReference type="EMBL" id="CP001344">
    <property type="protein sequence ID" value="ACL46196.1"/>
    <property type="molecule type" value="Genomic_DNA"/>
</dbReference>
<organism evidence="7">
    <name type="scientific">Cyanothece sp. (strain PCC 7425 / ATCC 29141)</name>
    <dbReference type="NCBI Taxonomy" id="395961"/>
    <lineage>
        <taxon>Bacteria</taxon>
        <taxon>Bacillati</taxon>
        <taxon>Cyanobacteriota</taxon>
        <taxon>Cyanophyceae</taxon>
        <taxon>Gomontiellales</taxon>
        <taxon>Cyanothecaceae</taxon>
        <taxon>Cyanothece</taxon>
    </lineage>
</organism>
<evidence type="ECO:0000256" key="2">
    <source>
        <dbReference type="ARBA" id="ARBA00022729"/>
    </source>
</evidence>
<dbReference type="SUPFAM" id="SSF48230">
    <property type="entry name" value="Chondroitin AC/alginate lyase"/>
    <property type="match status" value="1"/>
</dbReference>
<dbReference type="eggNOG" id="COG5360">
    <property type="taxonomic scope" value="Bacteria"/>
</dbReference>
<dbReference type="InterPro" id="IPR008929">
    <property type="entry name" value="Chondroitin_lyas"/>
</dbReference>
<dbReference type="Pfam" id="PF07940">
    <property type="entry name" value="Hepar_II_III_C"/>
    <property type="match status" value="1"/>
</dbReference>
<dbReference type="PANTHER" id="PTHR39210:SF1">
    <property type="entry name" value="HEPARIN-SULFATE LYASE"/>
    <property type="match status" value="1"/>
</dbReference>
<sequence length="766" mass="88234">MMYYFQKALSLPPHIAIRKALTLPIRLIQHKYLGQFHRWRDHQSPTYTINSTTTAEPLSRYLPTVPQITSEQEIEQILALSDLYLAHRFDLLGSGWLQVRHGIKCPGLEGHCYEADLVTPNREGQWLKGRINAANLNYSQSIWRALDPNYLPIDWHLDFKSGYRWSEATWHLDVRYAHLPGVDIKVPWELARMQHLPILAWAYSLAIKPLAGFQPPEIYVREFRNQVLDFIATNPPRFGVNWRCTMDVGIRVVNWLVTYDLFKAMAVNFDPDFETIFRRSLSDHSYHILNHLEWGSELRSNHYLSNIAGLLFLAAYLPRTSATDQWLAFSIQELISEVRIQFNPDGSNFEASTSYHRLSAEIVAYCAALCLSLPPEKRDGLKTYRSNLRRSPPLLRPSDHQEYKLECNHLLPDWFWQRLEKAAEFTAHITKPNGEICQIGDNDSGRFLKLWPIVEKLEPSQAQEIYLNLSDPEPTDHFYWDEEILKHHHLVQVIGVLFRRPDLLTQLHPGCRSLTPETLLLQRWLGQTCIPTYHNDRNQPGPAALGKTITGERSLTAWQKQLEQDYGPPLLTELTENWGAESEQTAMGQFTTNLNLYAYPDFGLYLYRSPLLYLAVRCGSIGQNGNGGHAHNDQFSIELTLNGKDLIRDPGTYLYTPSPEKRNLFRSTPAHFTPQYKGQEQNQWLAGAQGLFSLIHHTHAQCLYFAPDGFVGMHRGFGLPVYRVIALEPNKIRIFDYGQDLNKPSLPGFYSNGYGKLMQLSDHRSM</sequence>
<dbReference type="InterPro" id="IPR012480">
    <property type="entry name" value="Hepar_II_III_C"/>
</dbReference>